<protein>
    <recommendedName>
        <fullName evidence="8">Adenosine deaminase domain-containing protein</fullName>
    </recommendedName>
</protein>
<dbReference type="CDD" id="cd00443">
    <property type="entry name" value="ADA_AMPD"/>
    <property type="match status" value="1"/>
</dbReference>
<keyword evidence="3" id="KW-0479">Metal-binding</keyword>
<feature type="domain" description="Adenosine deaminase" evidence="8">
    <location>
        <begin position="15"/>
        <end position="323"/>
    </location>
</feature>
<sequence length="324" mass="37093">MTQPVSLGECKKLEKVELHAHLNGSISIATIGKLLKIEGRSNIVIPTDFVLKQPTTMEEVFKMFPLIQKLTEKPENLRIAVEDVMREFEEDGVVYLELRTTPKCTEFMSKKEYVDVILEAIRRLEDRRKMKTRLILSIDRRQNIEEAEETAKIAIDDDSGLIVGIELSGNPILDGTKFIPTLQKARNSNLGISIHLAEVEENTQEIMDFLIFRPDRIGHGTFLHKNSEFVRIMRDLRIPLEICLTSNTLCKTTKTIAESHLPFWKDLGIPIAICTDDKGLMNDCNLSEEFEKASVNFGFSKRDLENICKTSFDISFFSRRDKKL</sequence>
<dbReference type="GO" id="GO:0046872">
    <property type="term" value="F:metal ion binding"/>
    <property type="evidence" value="ECO:0007669"/>
    <property type="project" value="UniProtKB-KW"/>
</dbReference>
<dbReference type="GO" id="GO:0006154">
    <property type="term" value="P:adenosine catabolic process"/>
    <property type="evidence" value="ECO:0007669"/>
    <property type="project" value="TreeGrafter"/>
</dbReference>
<dbReference type="PANTHER" id="PTHR11409:SF42">
    <property type="entry name" value="ADENOSINE DEAMINASE-LIKE PROTEIN"/>
    <property type="match status" value="1"/>
</dbReference>
<dbReference type="InterPro" id="IPR032466">
    <property type="entry name" value="Metal_Hydrolase"/>
</dbReference>
<comment type="caution">
    <text evidence="9">The sequence shown here is derived from an EMBL/GenBank/DDBJ whole genome shotgun (WGS) entry which is preliminary data.</text>
</comment>
<evidence type="ECO:0000256" key="5">
    <source>
        <dbReference type="ARBA" id="ARBA00022833"/>
    </source>
</evidence>
<keyword evidence="4" id="KW-0378">Hydrolase</keyword>
<dbReference type="GO" id="GO:0009117">
    <property type="term" value="P:nucleotide metabolic process"/>
    <property type="evidence" value="ECO:0007669"/>
    <property type="project" value="UniProtKB-KW"/>
</dbReference>
<name>A0A9P1I949_9PELO</name>
<evidence type="ECO:0000256" key="7">
    <source>
        <dbReference type="ARBA" id="ARBA00048787"/>
    </source>
</evidence>
<keyword evidence="6" id="KW-0546">Nucleotide metabolism</keyword>
<dbReference type="OrthoDB" id="272271at2759"/>
<organism evidence="9 10">
    <name type="scientific">Caenorhabditis angaria</name>
    <dbReference type="NCBI Taxonomy" id="860376"/>
    <lineage>
        <taxon>Eukaryota</taxon>
        <taxon>Metazoa</taxon>
        <taxon>Ecdysozoa</taxon>
        <taxon>Nematoda</taxon>
        <taxon>Chromadorea</taxon>
        <taxon>Rhabditida</taxon>
        <taxon>Rhabditina</taxon>
        <taxon>Rhabditomorpha</taxon>
        <taxon>Rhabditoidea</taxon>
        <taxon>Rhabditidae</taxon>
        <taxon>Peloderinae</taxon>
        <taxon>Caenorhabditis</taxon>
    </lineage>
</organism>
<evidence type="ECO:0000259" key="8">
    <source>
        <dbReference type="Pfam" id="PF00962"/>
    </source>
</evidence>
<reference evidence="9" key="1">
    <citation type="submission" date="2022-11" db="EMBL/GenBank/DDBJ databases">
        <authorList>
            <person name="Kikuchi T."/>
        </authorList>
    </citation>
    <scope>NUCLEOTIDE SEQUENCE</scope>
    <source>
        <strain evidence="9">PS1010</strain>
    </source>
</reference>
<proteinExistence type="inferred from homology"/>
<keyword evidence="10" id="KW-1185">Reference proteome</keyword>
<dbReference type="GO" id="GO:0004000">
    <property type="term" value="F:adenosine deaminase activity"/>
    <property type="evidence" value="ECO:0007669"/>
    <property type="project" value="TreeGrafter"/>
</dbReference>
<evidence type="ECO:0000256" key="4">
    <source>
        <dbReference type="ARBA" id="ARBA00022801"/>
    </source>
</evidence>
<evidence type="ECO:0000256" key="2">
    <source>
        <dbReference type="ARBA" id="ARBA00006676"/>
    </source>
</evidence>
<dbReference type="GO" id="GO:0046103">
    <property type="term" value="P:inosine biosynthetic process"/>
    <property type="evidence" value="ECO:0007669"/>
    <property type="project" value="TreeGrafter"/>
</dbReference>
<dbReference type="EMBL" id="CANHGI010000002">
    <property type="protein sequence ID" value="CAI5440939.1"/>
    <property type="molecule type" value="Genomic_DNA"/>
</dbReference>
<dbReference type="PANTHER" id="PTHR11409">
    <property type="entry name" value="ADENOSINE DEAMINASE"/>
    <property type="match status" value="1"/>
</dbReference>
<gene>
    <name evidence="9" type="ORF">CAMP_LOCUS3576</name>
</gene>
<evidence type="ECO:0000256" key="6">
    <source>
        <dbReference type="ARBA" id="ARBA00023080"/>
    </source>
</evidence>
<comment type="catalytic activity">
    <reaction evidence="7">
        <text>N(6)-methyl-AMP + H2O + H(+) = IMP + methylamine</text>
        <dbReference type="Rhea" id="RHEA:16001"/>
        <dbReference type="ChEBI" id="CHEBI:15377"/>
        <dbReference type="ChEBI" id="CHEBI:15378"/>
        <dbReference type="ChEBI" id="CHEBI:58053"/>
        <dbReference type="ChEBI" id="CHEBI:59338"/>
        <dbReference type="ChEBI" id="CHEBI:144842"/>
    </reaction>
    <physiologicalReaction direction="left-to-right" evidence="7">
        <dbReference type="Rhea" id="RHEA:16002"/>
    </physiologicalReaction>
</comment>
<evidence type="ECO:0000313" key="9">
    <source>
        <dbReference type="EMBL" id="CAI5440939.1"/>
    </source>
</evidence>
<keyword evidence="5" id="KW-0862">Zinc</keyword>
<evidence type="ECO:0000256" key="3">
    <source>
        <dbReference type="ARBA" id="ARBA00022723"/>
    </source>
</evidence>
<comment type="similarity">
    <text evidence="2">Belongs to the metallo-dependent hydrolases superfamily. Adenosine and AMP deaminases family.</text>
</comment>
<dbReference type="InterPro" id="IPR006330">
    <property type="entry name" value="Ado/ade_deaminase"/>
</dbReference>
<evidence type="ECO:0000256" key="1">
    <source>
        <dbReference type="ARBA" id="ARBA00001947"/>
    </source>
</evidence>
<evidence type="ECO:0000313" key="10">
    <source>
        <dbReference type="Proteomes" id="UP001152747"/>
    </source>
</evidence>
<comment type="cofactor">
    <cofactor evidence="1">
        <name>Zn(2+)</name>
        <dbReference type="ChEBI" id="CHEBI:29105"/>
    </cofactor>
</comment>
<dbReference type="SUPFAM" id="SSF51556">
    <property type="entry name" value="Metallo-dependent hydrolases"/>
    <property type="match status" value="1"/>
</dbReference>
<dbReference type="InterPro" id="IPR001365">
    <property type="entry name" value="A_deaminase_dom"/>
</dbReference>
<accession>A0A9P1I949</accession>
<dbReference type="Gene3D" id="3.20.20.140">
    <property type="entry name" value="Metal-dependent hydrolases"/>
    <property type="match status" value="1"/>
</dbReference>
<dbReference type="AlphaFoldDB" id="A0A9P1I949"/>
<dbReference type="Pfam" id="PF00962">
    <property type="entry name" value="A_deaminase"/>
    <property type="match status" value="1"/>
</dbReference>
<dbReference type="Proteomes" id="UP001152747">
    <property type="component" value="Unassembled WGS sequence"/>
</dbReference>